<feature type="region of interest" description="Disordered" evidence="10">
    <location>
        <begin position="90"/>
        <end position="176"/>
    </location>
</feature>
<evidence type="ECO:0000256" key="2">
    <source>
        <dbReference type="ARBA" id="ARBA00022448"/>
    </source>
</evidence>
<evidence type="ECO:0000256" key="4">
    <source>
        <dbReference type="ARBA" id="ARBA00022692"/>
    </source>
</evidence>
<dbReference type="Pfam" id="PF02416">
    <property type="entry name" value="TatA_B_E"/>
    <property type="match status" value="1"/>
</dbReference>
<dbReference type="PANTHER" id="PTHR33162">
    <property type="entry name" value="SEC-INDEPENDENT PROTEIN TRANSLOCASE PROTEIN TATA, CHLOROPLASTIC"/>
    <property type="match status" value="1"/>
</dbReference>
<feature type="compositionally biased region" description="Low complexity" evidence="10">
    <location>
        <begin position="116"/>
        <end position="130"/>
    </location>
</feature>
<keyword evidence="6 9" id="KW-1133">Transmembrane helix</keyword>
<keyword evidence="5 9" id="KW-0653">Protein transport</keyword>
<evidence type="ECO:0000313" key="11">
    <source>
        <dbReference type="EMBL" id="MDN3712149.1"/>
    </source>
</evidence>
<dbReference type="EMBL" id="JAUFRC010000001">
    <property type="protein sequence ID" value="MDN3712149.1"/>
    <property type="molecule type" value="Genomic_DNA"/>
</dbReference>
<reference evidence="12" key="1">
    <citation type="journal article" date="2019" name="Int. J. Syst. Evol. Microbiol.">
        <title>The Global Catalogue of Microorganisms (GCM) 10K type strain sequencing project: providing services to taxonomists for standard genome sequencing and annotation.</title>
        <authorList>
            <consortium name="The Broad Institute Genomics Platform"/>
            <consortium name="The Broad Institute Genome Sequencing Center for Infectious Disease"/>
            <person name="Wu L."/>
            <person name="Ma J."/>
        </authorList>
    </citation>
    <scope>NUCLEOTIDE SEQUENCE [LARGE SCALE GENOMIC DNA]</scope>
    <source>
        <strain evidence="12">CECT 8482</strain>
    </source>
</reference>
<comment type="similarity">
    <text evidence="9">Belongs to the TatB family.</text>
</comment>
<evidence type="ECO:0000313" key="12">
    <source>
        <dbReference type="Proteomes" id="UP001243846"/>
    </source>
</evidence>
<organism evidence="11 12">
    <name type="scientific">Paracoccus cavernae</name>
    <dbReference type="NCBI Taxonomy" id="1571207"/>
    <lineage>
        <taxon>Bacteria</taxon>
        <taxon>Pseudomonadati</taxon>
        <taxon>Pseudomonadota</taxon>
        <taxon>Alphaproteobacteria</taxon>
        <taxon>Rhodobacterales</taxon>
        <taxon>Paracoccaceae</taxon>
        <taxon>Paracoccus</taxon>
    </lineage>
</organism>
<dbReference type="Proteomes" id="UP001243846">
    <property type="component" value="Unassembled WGS sequence"/>
</dbReference>
<feature type="compositionally biased region" description="Basic and acidic residues" evidence="10">
    <location>
        <begin position="90"/>
        <end position="105"/>
    </location>
</feature>
<dbReference type="PRINTS" id="PR01506">
    <property type="entry name" value="TATBPROTEIN"/>
</dbReference>
<evidence type="ECO:0000256" key="3">
    <source>
        <dbReference type="ARBA" id="ARBA00022475"/>
    </source>
</evidence>
<dbReference type="InterPro" id="IPR003369">
    <property type="entry name" value="TatA/B/E"/>
</dbReference>
<feature type="compositionally biased region" description="Low complexity" evidence="10">
    <location>
        <begin position="138"/>
        <end position="176"/>
    </location>
</feature>
<dbReference type="NCBIfam" id="TIGR01410">
    <property type="entry name" value="tatB"/>
    <property type="match status" value="1"/>
</dbReference>
<name>A0ABT8DA27_9RHOB</name>
<evidence type="ECO:0000256" key="1">
    <source>
        <dbReference type="ARBA" id="ARBA00004167"/>
    </source>
</evidence>
<gene>
    <name evidence="9 11" type="primary">tatB</name>
    <name evidence="11" type="ORF">QWZ10_10755</name>
</gene>
<keyword evidence="7 9" id="KW-0811">Translocation</keyword>
<dbReference type="Gene3D" id="1.20.5.3310">
    <property type="match status" value="1"/>
</dbReference>
<keyword evidence="8 9" id="KW-0472">Membrane</keyword>
<evidence type="ECO:0000256" key="8">
    <source>
        <dbReference type="ARBA" id="ARBA00023136"/>
    </source>
</evidence>
<dbReference type="InterPro" id="IPR018448">
    <property type="entry name" value="TatB"/>
</dbReference>
<keyword evidence="4 9" id="KW-0812">Transmembrane</keyword>
<comment type="subcellular location">
    <subcellularLocation>
        <location evidence="9">Cell membrane</location>
        <topology evidence="9">Single-pass membrane protein</topology>
    </subcellularLocation>
    <subcellularLocation>
        <location evidence="1">Membrane</location>
        <topology evidence="1">Single-pass membrane protein</topology>
    </subcellularLocation>
</comment>
<protein>
    <recommendedName>
        <fullName evidence="9">Sec-independent protein translocase protein TatB</fullName>
    </recommendedName>
</protein>
<evidence type="ECO:0000256" key="6">
    <source>
        <dbReference type="ARBA" id="ARBA00022989"/>
    </source>
</evidence>
<dbReference type="PANTHER" id="PTHR33162:SF1">
    <property type="entry name" value="SEC-INDEPENDENT PROTEIN TRANSLOCASE PROTEIN TATA, CHLOROPLASTIC"/>
    <property type="match status" value="1"/>
</dbReference>
<comment type="function">
    <text evidence="9">Part of the twin-arginine translocation (Tat) system that transports large folded proteins containing a characteristic twin-arginine motif in their signal peptide across membranes. Together with TatC, TatB is part of a receptor directly interacting with Tat signal peptides. TatB may form an oligomeric binding site that transiently accommodates folded Tat precursor proteins before their translocation.</text>
</comment>
<sequence length="187" mass="18941">MFDVGWSELMLIGVVALIVIGPEDLPKLFRTLGRITARARSMSREFTSAMEDAAKSSGLEEAANTLKDVNSLTSKKALGLDALDRAAERFEKWDPMNPKTDDAKGSLKPAAPKPAAPASAGSDGQADAVTPPAPAGAPPASAASSTPASQTPAPAAVPLATEVTPPAAEAPASAVSMRCAAAIPAPK</sequence>
<comment type="caution">
    <text evidence="11">The sequence shown here is derived from an EMBL/GenBank/DDBJ whole genome shotgun (WGS) entry which is preliminary data.</text>
</comment>
<keyword evidence="2 9" id="KW-0813">Transport</keyword>
<keyword evidence="3 9" id="KW-1003">Cell membrane</keyword>
<evidence type="ECO:0000256" key="9">
    <source>
        <dbReference type="HAMAP-Rule" id="MF_00237"/>
    </source>
</evidence>
<accession>A0ABT8DA27</accession>
<evidence type="ECO:0000256" key="7">
    <source>
        <dbReference type="ARBA" id="ARBA00023010"/>
    </source>
</evidence>
<evidence type="ECO:0000256" key="5">
    <source>
        <dbReference type="ARBA" id="ARBA00022927"/>
    </source>
</evidence>
<dbReference type="HAMAP" id="MF_00237">
    <property type="entry name" value="TatB"/>
    <property type="match status" value="1"/>
</dbReference>
<evidence type="ECO:0000256" key="10">
    <source>
        <dbReference type="SAM" id="MobiDB-lite"/>
    </source>
</evidence>
<proteinExistence type="inferred from homology"/>
<comment type="subunit">
    <text evidence="9">The Tat system comprises two distinct complexes: a TatABC complex, containing multiple copies of TatA, TatB and TatC subunits, and a separate TatA complex, containing only TatA subunits. Substrates initially bind to the TatABC complex, which probably triggers association of the separate TatA complex to form the active translocon.</text>
</comment>
<keyword evidence="12" id="KW-1185">Reference proteome</keyword>